<evidence type="ECO:0000256" key="2">
    <source>
        <dbReference type="ARBA" id="ARBA00023125"/>
    </source>
</evidence>
<evidence type="ECO:0000256" key="3">
    <source>
        <dbReference type="ARBA" id="ARBA00023163"/>
    </source>
</evidence>
<dbReference type="InterPro" id="IPR036388">
    <property type="entry name" value="WH-like_DNA-bd_sf"/>
</dbReference>
<dbReference type="RefSeq" id="WP_110064719.1">
    <property type="nucleotide sequence ID" value="NZ_QGTW01000004.1"/>
</dbReference>
<keyword evidence="2" id="KW-0238">DNA-binding</keyword>
<comment type="caution">
    <text evidence="5">The sequence shown here is derived from an EMBL/GenBank/DDBJ whole genome shotgun (WGS) entry which is preliminary data.</text>
</comment>
<dbReference type="OrthoDB" id="155998at2"/>
<dbReference type="GO" id="GO:0003700">
    <property type="term" value="F:DNA-binding transcription factor activity"/>
    <property type="evidence" value="ECO:0007669"/>
    <property type="project" value="InterPro"/>
</dbReference>
<dbReference type="Pfam" id="PF18546">
    <property type="entry name" value="MetOD1"/>
    <property type="match status" value="1"/>
</dbReference>
<dbReference type="InterPro" id="IPR001034">
    <property type="entry name" value="DeoR_HTH"/>
</dbReference>
<dbReference type="PROSITE" id="PS51000">
    <property type="entry name" value="HTH_DEOR_2"/>
    <property type="match status" value="1"/>
</dbReference>
<evidence type="ECO:0000259" key="4">
    <source>
        <dbReference type="PROSITE" id="PS51000"/>
    </source>
</evidence>
<proteinExistence type="predicted"/>
<evidence type="ECO:0000313" key="6">
    <source>
        <dbReference type="Proteomes" id="UP000247150"/>
    </source>
</evidence>
<protein>
    <submittedName>
        <fullName evidence="5">Putative ArsR family transcriptional regulator</fullName>
    </submittedName>
</protein>
<dbReference type="PANTHER" id="PTHR30363">
    <property type="entry name" value="HTH-TYPE TRANSCRIPTIONAL REGULATOR SRLR-RELATED"/>
    <property type="match status" value="1"/>
</dbReference>
<keyword evidence="1" id="KW-0805">Transcription regulation</keyword>
<accession>A0A2V3A0A3</accession>
<dbReference type="EMBL" id="QGTW01000004">
    <property type="protein sequence ID" value="PWW29670.1"/>
    <property type="molecule type" value="Genomic_DNA"/>
</dbReference>
<feature type="domain" description="HTH deoR-type" evidence="4">
    <location>
        <begin position="5"/>
        <end position="64"/>
    </location>
</feature>
<evidence type="ECO:0000313" key="5">
    <source>
        <dbReference type="EMBL" id="PWW29670.1"/>
    </source>
</evidence>
<dbReference type="InterPro" id="IPR041359">
    <property type="entry name" value="MetOD1"/>
</dbReference>
<dbReference type="AlphaFoldDB" id="A0A2V3A0A3"/>
<dbReference type="Pfam" id="PF13412">
    <property type="entry name" value="HTH_24"/>
    <property type="match status" value="1"/>
</dbReference>
<dbReference type="PANTHER" id="PTHR30363:SF28">
    <property type="entry name" value="TRANSCRIPTIONAL REGULATORY PROTEIN-RELATED"/>
    <property type="match status" value="1"/>
</dbReference>
<dbReference type="InterPro" id="IPR036390">
    <property type="entry name" value="WH_DNA-bd_sf"/>
</dbReference>
<organism evidence="5 6">
    <name type="scientific">Cytobacillus oceanisediminis</name>
    <dbReference type="NCBI Taxonomy" id="665099"/>
    <lineage>
        <taxon>Bacteria</taxon>
        <taxon>Bacillati</taxon>
        <taxon>Bacillota</taxon>
        <taxon>Bacilli</taxon>
        <taxon>Bacillales</taxon>
        <taxon>Bacillaceae</taxon>
        <taxon>Cytobacillus</taxon>
    </lineage>
</organism>
<reference evidence="5 6" key="1">
    <citation type="submission" date="2018-05" db="EMBL/GenBank/DDBJ databases">
        <title>Freshwater and sediment microbial communities from various areas in North America, analyzing microbe dynamics in response to fracking.</title>
        <authorList>
            <person name="Lamendella R."/>
        </authorList>
    </citation>
    <scope>NUCLEOTIDE SEQUENCE [LARGE SCALE GENOMIC DNA]</scope>
    <source>
        <strain evidence="5 6">15_TX</strain>
    </source>
</reference>
<dbReference type="SUPFAM" id="SSF46785">
    <property type="entry name" value="Winged helix' DNA-binding domain"/>
    <property type="match status" value="1"/>
</dbReference>
<gene>
    <name evidence="5" type="ORF">DFO73_104313</name>
</gene>
<evidence type="ECO:0000256" key="1">
    <source>
        <dbReference type="ARBA" id="ARBA00023015"/>
    </source>
</evidence>
<sequence length="208" mass="24176">MLVGAKSTKDLILRLIKTSGRLSIIEIASELGITEMAVRRHIQILEKDSYIESVILRQTKGRPSKLYQLTKKGEDLFPKKYKQLSVELLKELKSMGQESLITELFTRRKNRLVQQYEIQTSEKTFEEKLEILTEIQSMEGFMPEIRKEKGQIHLKEYNCPYIETAAEFKQICKSEKEFIKDFLDTQEVEIKSCMAAGDGCCHYIINQD</sequence>
<keyword evidence="3" id="KW-0804">Transcription</keyword>
<name>A0A2V3A0A3_9BACI</name>
<dbReference type="InterPro" id="IPR011991">
    <property type="entry name" value="ArsR-like_HTH"/>
</dbReference>
<dbReference type="InterPro" id="IPR000835">
    <property type="entry name" value="HTH_MarR-typ"/>
</dbReference>
<dbReference type="InterPro" id="IPR050313">
    <property type="entry name" value="Carb_Metab_HTH_regulators"/>
</dbReference>
<dbReference type="Gene3D" id="1.10.10.10">
    <property type="entry name" value="Winged helix-like DNA-binding domain superfamily/Winged helix DNA-binding domain"/>
    <property type="match status" value="1"/>
</dbReference>
<dbReference type="CDD" id="cd00090">
    <property type="entry name" value="HTH_ARSR"/>
    <property type="match status" value="1"/>
</dbReference>
<dbReference type="GO" id="GO:0003677">
    <property type="term" value="F:DNA binding"/>
    <property type="evidence" value="ECO:0007669"/>
    <property type="project" value="UniProtKB-KW"/>
</dbReference>
<dbReference type="SMART" id="SM00347">
    <property type="entry name" value="HTH_MARR"/>
    <property type="match status" value="1"/>
</dbReference>
<dbReference type="Proteomes" id="UP000247150">
    <property type="component" value="Unassembled WGS sequence"/>
</dbReference>